<keyword evidence="1" id="KW-0812">Transmembrane</keyword>
<dbReference type="EMBL" id="JAGGKP010000009">
    <property type="protein sequence ID" value="MBP1937995.1"/>
    <property type="molecule type" value="Genomic_DNA"/>
</dbReference>
<keyword evidence="1" id="KW-0472">Membrane</keyword>
<dbReference type="Pfam" id="PF15956">
    <property type="entry name" value="DUF4760"/>
    <property type="match status" value="1"/>
</dbReference>
<feature type="transmembrane region" description="Helical" evidence="1">
    <location>
        <begin position="13"/>
        <end position="36"/>
    </location>
</feature>
<name>A0ABS4H642_9BACL</name>
<dbReference type="RefSeq" id="WP_209851677.1">
    <property type="nucleotide sequence ID" value="NZ_CBCRVE010000010.1"/>
</dbReference>
<evidence type="ECO:0000313" key="2">
    <source>
        <dbReference type="EMBL" id="MBP1937995.1"/>
    </source>
</evidence>
<dbReference type="InterPro" id="IPR031876">
    <property type="entry name" value="DUF4760"/>
</dbReference>
<accession>A0ABS4H642</accession>
<sequence>MQGWTLTKDIFQILSNIASIVLIGGLFQGIYQVKLLKKDLNDRNRRSAAEKSMEYLAYFEKEIITSTSEYEQKLKEEIKDPADDNHLFNEDFKINPDHLSKEMIADSIVKQRLGIVTILNQLEFYSAVIESRITDEDLLYTPSAMVFCDFVKSNHLWISILRAQGIPYKNLVSLYKKWSKRLEVEKLQLQMLETAHKIKQQGKDYGSLPPIGL</sequence>
<evidence type="ECO:0008006" key="4">
    <source>
        <dbReference type="Google" id="ProtNLM"/>
    </source>
</evidence>
<reference evidence="2 3" key="1">
    <citation type="submission" date="2021-03" db="EMBL/GenBank/DDBJ databases">
        <title>Genomic Encyclopedia of Type Strains, Phase IV (KMG-IV): sequencing the most valuable type-strain genomes for metagenomic binning, comparative biology and taxonomic classification.</title>
        <authorList>
            <person name="Goeker M."/>
        </authorList>
    </citation>
    <scope>NUCLEOTIDE SEQUENCE [LARGE SCALE GENOMIC DNA]</scope>
    <source>
        <strain evidence="2 3">DSM 23491</strain>
    </source>
</reference>
<keyword evidence="1" id="KW-1133">Transmembrane helix</keyword>
<protein>
    <recommendedName>
        <fullName evidence="4">DUF4760 domain-containing protein</fullName>
    </recommendedName>
</protein>
<gene>
    <name evidence="2" type="ORF">J2Z20_002912</name>
</gene>
<evidence type="ECO:0000256" key="1">
    <source>
        <dbReference type="SAM" id="Phobius"/>
    </source>
</evidence>
<keyword evidence="3" id="KW-1185">Reference proteome</keyword>
<organism evidence="2 3">
    <name type="scientific">Paenibacillus sediminis</name>
    <dbReference type="NCBI Taxonomy" id="664909"/>
    <lineage>
        <taxon>Bacteria</taxon>
        <taxon>Bacillati</taxon>
        <taxon>Bacillota</taxon>
        <taxon>Bacilli</taxon>
        <taxon>Bacillales</taxon>
        <taxon>Paenibacillaceae</taxon>
        <taxon>Paenibacillus</taxon>
    </lineage>
</organism>
<dbReference type="Proteomes" id="UP001519273">
    <property type="component" value="Unassembled WGS sequence"/>
</dbReference>
<evidence type="ECO:0000313" key="3">
    <source>
        <dbReference type="Proteomes" id="UP001519273"/>
    </source>
</evidence>
<proteinExistence type="predicted"/>
<comment type="caution">
    <text evidence="2">The sequence shown here is derived from an EMBL/GenBank/DDBJ whole genome shotgun (WGS) entry which is preliminary data.</text>
</comment>